<evidence type="ECO:0000313" key="1">
    <source>
        <dbReference type="EMBL" id="MCG6658172.1"/>
    </source>
</evidence>
<dbReference type="RefSeq" id="WP_238977324.1">
    <property type="nucleotide sequence ID" value="NZ_JABFUC010000007.1"/>
</dbReference>
<evidence type="ECO:0000313" key="2">
    <source>
        <dbReference type="Proteomes" id="UP000814385"/>
    </source>
</evidence>
<name>A0ABS9P8S6_9GAMM</name>
<proteinExistence type="predicted"/>
<organism evidence="1 2">
    <name type="scientific">Billgrantia campisalis</name>
    <dbReference type="NCBI Taxonomy" id="74661"/>
    <lineage>
        <taxon>Bacteria</taxon>
        <taxon>Pseudomonadati</taxon>
        <taxon>Pseudomonadota</taxon>
        <taxon>Gammaproteobacteria</taxon>
        <taxon>Oceanospirillales</taxon>
        <taxon>Halomonadaceae</taxon>
        <taxon>Billgrantia</taxon>
    </lineage>
</organism>
<accession>A0ABS9P8S6</accession>
<gene>
    <name evidence="1" type="ORF">HOP52_10440</name>
</gene>
<dbReference type="EMBL" id="JABFUC010000007">
    <property type="protein sequence ID" value="MCG6658172.1"/>
    <property type="molecule type" value="Genomic_DNA"/>
</dbReference>
<protein>
    <submittedName>
        <fullName evidence="1">Uncharacterized protein</fullName>
    </submittedName>
</protein>
<sequence>MSHRFIEVVTDYPTTEQVYTLLLQIEQIVHIRPEAEAENEPRHEPGAVVTLANGEVLILKTPYAKLAQELDEVNMVLRP</sequence>
<keyword evidence="2" id="KW-1185">Reference proteome</keyword>
<reference evidence="1 2" key="1">
    <citation type="submission" date="2020-05" db="EMBL/GenBank/DDBJ databases">
        <title>Comparative genomic analysis of denitrifying bacteria from Halomonas genus.</title>
        <authorList>
            <person name="Wang L."/>
            <person name="Shao Z."/>
        </authorList>
    </citation>
    <scope>NUCLEOTIDE SEQUENCE [LARGE SCALE GENOMIC DNA]</scope>
    <source>
        <strain evidence="1 2">A4</strain>
    </source>
</reference>
<dbReference type="Proteomes" id="UP000814385">
    <property type="component" value="Unassembled WGS sequence"/>
</dbReference>
<comment type="caution">
    <text evidence="1">The sequence shown here is derived from an EMBL/GenBank/DDBJ whole genome shotgun (WGS) entry which is preliminary data.</text>
</comment>